<sequence>DDSLFQMRVLTVVLIAIVGATAAKLPHKPDDSVIAAAQAFIFNQTGNAVIGGTKANTGQFPFTVAICKFGSSKCEFKAAGSLISDSYVLTTSTGLHYDNDSSKFRVDAGSNYCGGAVSRFVKQIIVHPDVNSNKNSHLNDIVLIQLDSPFTLNDNVKPIALPKSDSDFNKVQNYATFTGWGHSSNSWFASMEDYLRSSSFYIADQSTCLSRYSHFDKDASVCAGGPPGPGTTCNYDNGGPLFDTRNGNYYLFGLSAMNGDDYANSGCKYATIFTRVSYYCSWIEKNSGVKCV</sequence>
<dbReference type="PRINTS" id="PR00722">
    <property type="entry name" value="CHYMOTRYPSIN"/>
</dbReference>
<dbReference type="InterPro" id="IPR051487">
    <property type="entry name" value="Ser/Thr_Proteases_Immune/Dev"/>
</dbReference>
<feature type="domain" description="Peptidase S1" evidence="4">
    <location>
        <begin position="49"/>
        <end position="288"/>
    </location>
</feature>
<organism evidence="5 6">
    <name type="scientific">Pristionchus entomophagus</name>
    <dbReference type="NCBI Taxonomy" id="358040"/>
    <lineage>
        <taxon>Eukaryota</taxon>
        <taxon>Metazoa</taxon>
        <taxon>Ecdysozoa</taxon>
        <taxon>Nematoda</taxon>
        <taxon>Chromadorea</taxon>
        <taxon>Rhabditida</taxon>
        <taxon>Rhabditina</taxon>
        <taxon>Diplogasteromorpha</taxon>
        <taxon>Diplogasteroidea</taxon>
        <taxon>Neodiplogasteridae</taxon>
        <taxon>Pristionchus</taxon>
    </lineage>
</organism>
<dbReference type="PROSITE" id="PS50240">
    <property type="entry name" value="TRYPSIN_DOM"/>
    <property type="match status" value="1"/>
</dbReference>
<dbReference type="GO" id="GO:0004252">
    <property type="term" value="F:serine-type endopeptidase activity"/>
    <property type="evidence" value="ECO:0007669"/>
    <property type="project" value="InterPro"/>
</dbReference>
<gene>
    <name evidence="5" type="ORF">PENTCL1PPCAC_12839</name>
</gene>
<dbReference type="Pfam" id="PF00089">
    <property type="entry name" value="Trypsin"/>
    <property type="match status" value="1"/>
</dbReference>
<feature type="chain" id="PRO_5043540266" description="Peptidase S1 domain-containing protein" evidence="3">
    <location>
        <begin position="23"/>
        <end position="292"/>
    </location>
</feature>
<dbReference type="CDD" id="cd00190">
    <property type="entry name" value="Tryp_SPc"/>
    <property type="match status" value="1"/>
</dbReference>
<keyword evidence="3" id="KW-0732">Signal</keyword>
<dbReference type="InterPro" id="IPR001254">
    <property type="entry name" value="Trypsin_dom"/>
</dbReference>
<dbReference type="SMART" id="SM00020">
    <property type="entry name" value="Tryp_SPc"/>
    <property type="match status" value="1"/>
</dbReference>
<dbReference type="Gene3D" id="2.40.10.10">
    <property type="entry name" value="Trypsin-like serine proteases"/>
    <property type="match status" value="1"/>
</dbReference>
<dbReference type="InterPro" id="IPR001314">
    <property type="entry name" value="Peptidase_S1A"/>
</dbReference>
<dbReference type="AlphaFoldDB" id="A0AAV5T5T1"/>
<evidence type="ECO:0000256" key="1">
    <source>
        <dbReference type="ARBA" id="ARBA00023157"/>
    </source>
</evidence>
<evidence type="ECO:0000256" key="2">
    <source>
        <dbReference type="ARBA" id="ARBA00024195"/>
    </source>
</evidence>
<keyword evidence="6" id="KW-1185">Reference proteome</keyword>
<name>A0AAV5T5T1_9BILA</name>
<dbReference type="PANTHER" id="PTHR24256">
    <property type="entry name" value="TRYPTASE-RELATED"/>
    <property type="match status" value="1"/>
</dbReference>
<feature type="signal peptide" evidence="3">
    <location>
        <begin position="1"/>
        <end position="22"/>
    </location>
</feature>
<dbReference type="InterPro" id="IPR009003">
    <property type="entry name" value="Peptidase_S1_PA"/>
</dbReference>
<keyword evidence="1" id="KW-1015">Disulfide bond</keyword>
<accession>A0AAV5T5T1</accession>
<comment type="similarity">
    <text evidence="2">Belongs to the peptidase S1 family. CLIP subfamily.</text>
</comment>
<reference evidence="5" key="1">
    <citation type="submission" date="2023-10" db="EMBL/GenBank/DDBJ databases">
        <title>Genome assembly of Pristionchus species.</title>
        <authorList>
            <person name="Yoshida K."/>
            <person name="Sommer R.J."/>
        </authorList>
    </citation>
    <scope>NUCLEOTIDE SEQUENCE</scope>
    <source>
        <strain evidence="5">RS0144</strain>
    </source>
</reference>
<proteinExistence type="inferred from homology"/>
<dbReference type="Proteomes" id="UP001432027">
    <property type="component" value="Unassembled WGS sequence"/>
</dbReference>
<dbReference type="EMBL" id="BTSX01000003">
    <property type="protein sequence ID" value="GMS90664.1"/>
    <property type="molecule type" value="Genomic_DNA"/>
</dbReference>
<evidence type="ECO:0000256" key="3">
    <source>
        <dbReference type="SAM" id="SignalP"/>
    </source>
</evidence>
<dbReference type="InterPro" id="IPR043504">
    <property type="entry name" value="Peptidase_S1_PA_chymotrypsin"/>
</dbReference>
<dbReference type="SUPFAM" id="SSF50494">
    <property type="entry name" value="Trypsin-like serine proteases"/>
    <property type="match status" value="1"/>
</dbReference>
<evidence type="ECO:0000259" key="4">
    <source>
        <dbReference type="PROSITE" id="PS50240"/>
    </source>
</evidence>
<protein>
    <recommendedName>
        <fullName evidence="4">Peptidase S1 domain-containing protein</fullName>
    </recommendedName>
</protein>
<feature type="non-terminal residue" evidence="5">
    <location>
        <position position="1"/>
    </location>
</feature>
<evidence type="ECO:0000313" key="6">
    <source>
        <dbReference type="Proteomes" id="UP001432027"/>
    </source>
</evidence>
<evidence type="ECO:0000313" key="5">
    <source>
        <dbReference type="EMBL" id="GMS90664.1"/>
    </source>
</evidence>
<comment type="caution">
    <text evidence="5">The sequence shown here is derived from an EMBL/GenBank/DDBJ whole genome shotgun (WGS) entry which is preliminary data.</text>
</comment>
<dbReference type="GO" id="GO:0006508">
    <property type="term" value="P:proteolysis"/>
    <property type="evidence" value="ECO:0007669"/>
    <property type="project" value="InterPro"/>
</dbReference>